<name>A0A016VFR3_9BILA</name>
<evidence type="ECO:0000313" key="1">
    <source>
        <dbReference type="EMBL" id="EYC25877.1"/>
    </source>
</evidence>
<dbReference type="AlphaFoldDB" id="A0A016VFR3"/>
<reference evidence="2" key="1">
    <citation type="journal article" date="2015" name="Nat. Genet.">
        <title>The genome and transcriptome of the zoonotic hookworm Ancylostoma ceylanicum identify infection-specific gene families.</title>
        <authorList>
            <person name="Schwarz E.M."/>
            <person name="Hu Y."/>
            <person name="Antoshechkin I."/>
            <person name="Miller M.M."/>
            <person name="Sternberg P.W."/>
            <person name="Aroian R.V."/>
        </authorList>
    </citation>
    <scope>NUCLEOTIDE SEQUENCE</scope>
    <source>
        <strain evidence="2">HY135</strain>
    </source>
</reference>
<gene>
    <name evidence="1" type="primary">Acey_s0011.g1438</name>
    <name evidence="1" type="ORF">Y032_0011g1438</name>
</gene>
<sequence length="200" mass="22954">MESECTWQYLLMIHEEQRLVEEENRMNALKTRWKSSGCGRGLTLTRQLHKSAYRRLLFVTTTQLRATLEALASEFSAIDFRKPFTVELRDRGSDLLESQAQSITVHAGYLLKENTSSYGGNQFVLRCRDGVIVDGSDVRLSRRVHRSCCYRDLAPAEHPSNFLNVGQYVNNEPGQQLHIVQYVDFVIHRWPADVSSICCV</sequence>
<organism evidence="1 2">
    <name type="scientific">Ancylostoma ceylanicum</name>
    <dbReference type="NCBI Taxonomy" id="53326"/>
    <lineage>
        <taxon>Eukaryota</taxon>
        <taxon>Metazoa</taxon>
        <taxon>Ecdysozoa</taxon>
        <taxon>Nematoda</taxon>
        <taxon>Chromadorea</taxon>
        <taxon>Rhabditida</taxon>
        <taxon>Rhabditina</taxon>
        <taxon>Rhabditomorpha</taxon>
        <taxon>Strongyloidea</taxon>
        <taxon>Ancylostomatidae</taxon>
        <taxon>Ancylostomatinae</taxon>
        <taxon>Ancylostoma</taxon>
    </lineage>
</organism>
<dbReference type="OrthoDB" id="442460at2759"/>
<keyword evidence="2" id="KW-1185">Reference proteome</keyword>
<proteinExistence type="predicted"/>
<dbReference type="EMBL" id="JARK01001347">
    <property type="protein sequence ID" value="EYC25877.1"/>
    <property type="molecule type" value="Genomic_DNA"/>
</dbReference>
<comment type="caution">
    <text evidence="1">The sequence shown here is derived from an EMBL/GenBank/DDBJ whole genome shotgun (WGS) entry which is preliminary data.</text>
</comment>
<accession>A0A016VFR3</accession>
<protein>
    <submittedName>
        <fullName evidence="1">Uncharacterized protein</fullName>
    </submittedName>
</protein>
<dbReference type="Proteomes" id="UP000024635">
    <property type="component" value="Unassembled WGS sequence"/>
</dbReference>
<evidence type="ECO:0000313" key="2">
    <source>
        <dbReference type="Proteomes" id="UP000024635"/>
    </source>
</evidence>